<proteinExistence type="predicted"/>
<dbReference type="EMBL" id="CP042243">
    <property type="protein sequence ID" value="QEK11796.1"/>
    <property type="molecule type" value="Genomic_DNA"/>
</dbReference>
<evidence type="ECO:0000259" key="5">
    <source>
        <dbReference type="PROSITE" id="PS50977"/>
    </source>
</evidence>
<dbReference type="PANTHER" id="PTHR43479:SF22">
    <property type="entry name" value="TRANSCRIPTIONAL REGULATOR, TETR FAMILY"/>
    <property type="match status" value="1"/>
</dbReference>
<sequence length="192" mass="22284">MDNTKGKKQLIIEASIKMFCKKGFHKTKVSDIATEAGVGKGTIYEYFDSKKQLFIEMMEYLADQYYNKVLKVMNEEKNITNKFKYYILLEEKIMTKHGDLAQLFMQEAHSIGIDVHQIMGKKRKKLINLIANAIKEGIDKNIFRKINPYTAALTFMGSVHHILYSKIFAKDDFSKEINIEDLHDILLHGIKK</sequence>
<dbReference type="InterPro" id="IPR036271">
    <property type="entry name" value="Tet_transcr_reg_TetR-rel_C_sf"/>
</dbReference>
<evidence type="ECO:0000256" key="2">
    <source>
        <dbReference type="ARBA" id="ARBA00023125"/>
    </source>
</evidence>
<dbReference type="FunFam" id="1.10.10.60:FF:000141">
    <property type="entry name" value="TetR family transcriptional regulator"/>
    <property type="match status" value="1"/>
</dbReference>
<keyword evidence="7" id="KW-1185">Reference proteome</keyword>
<dbReference type="PROSITE" id="PS50977">
    <property type="entry name" value="HTH_TETR_2"/>
    <property type="match status" value="1"/>
</dbReference>
<evidence type="ECO:0000256" key="3">
    <source>
        <dbReference type="ARBA" id="ARBA00023163"/>
    </source>
</evidence>
<gene>
    <name evidence="6" type="ORF">FQB35_05110</name>
</gene>
<dbReference type="OrthoDB" id="9812993at2"/>
<dbReference type="InterPro" id="IPR050624">
    <property type="entry name" value="HTH-type_Tx_Regulator"/>
</dbReference>
<evidence type="ECO:0000313" key="7">
    <source>
        <dbReference type="Proteomes" id="UP000324646"/>
    </source>
</evidence>
<keyword evidence="1" id="KW-0805">Transcription regulation</keyword>
<evidence type="ECO:0000313" key="6">
    <source>
        <dbReference type="EMBL" id="QEK11796.1"/>
    </source>
</evidence>
<dbReference type="SUPFAM" id="SSF48498">
    <property type="entry name" value="Tetracyclin repressor-like, C-terminal domain"/>
    <property type="match status" value="1"/>
</dbReference>
<keyword evidence="2 4" id="KW-0238">DNA-binding</keyword>
<protein>
    <submittedName>
        <fullName evidence="6">TetR/AcrR family transcriptional regulator</fullName>
    </submittedName>
</protein>
<dbReference type="Gene3D" id="1.10.10.60">
    <property type="entry name" value="Homeodomain-like"/>
    <property type="match status" value="1"/>
</dbReference>
<feature type="DNA-binding region" description="H-T-H motif" evidence="4">
    <location>
        <begin position="28"/>
        <end position="47"/>
    </location>
</feature>
<dbReference type="PANTHER" id="PTHR43479">
    <property type="entry name" value="ACREF/ENVCD OPERON REPRESSOR-RELATED"/>
    <property type="match status" value="1"/>
</dbReference>
<dbReference type="Proteomes" id="UP000324646">
    <property type="component" value="Chromosome"/>
</dbReference>
<reference evidence="6 7" key="1">
    <citation type="submission" date="2019-07" db="EMBL/GenBank/DDBJ databases">
        <title>Complete genome of Crassaminicella thermophila SY095.</title>
        <authorList>
            <person name="Li X."/>
        </authorList>
    </citation>
    <scope>NUCLEOTIDE SEQUENCE [LARGE SCALE GENOMIC DNA]</scope>
    <source>
        <strain evidence="6 7">SY095</strain>
    </source>
</reference>
<name>A0A5C0SDG3_CRATE</name>
<organism evidence="6 7">
    <name type="scientific">Crassaminicella thermophila</name>
    <dbReference type="NCBI Taxonomy" id="2599308"/>
    <lineage>
        <taxon>Bacteria</taxon>
        <taxon>Bacillati</taxon>
        <taxon>Bacillota</taxon>
        <taxon>Clostridia</taxon>
        <taxon>Eubacteriales</taxon>
        <taxon>Clostridiaceae</taxon>
        <taxon>Crassaminicella</taxon>
    </lineage>
</organism>
<dbReference type="GO" id="GO:0003677">
    <property type="term" value="F:DNA binding"/>
    <property type="evidence" value="ECO:0007669"/>
    <property type="project" value="UniProtKB-UniRule"/>
</dbReference>
<feature type="domain" description="HTH tetR-type" evidence="5">
    <location>
        <begin position="5"/>
        <end position="65"/>
    </location>
</feature>
<dbReference type="RefSeq" id="WP_148808951.1">
    <property type="nucleotide sequence ID" value="NZ_CP042243.1"/>
</dbReference>
<dbReference type="InterPro" id="IPR001647">
    <property type="entry name" value="HTH_TetR"/>
</dbReference>
<dbReference type="GO" id="GO:0045892">
    <property type="term" value="P:negative regulation of DNA-templated transcription"/>
    <property type="evidence" value="ECO:0007669"/>
    <property type="project" value="UniProtKB-ARBA"/>
</dbReference>
<evidence type="ECO:0000256" key="1">
    <source>
        <dbReference type="ARBA" id="ARBA00023015"/>
    </source>
</evidence>
<accession>A0A5C0SDG3</accession>
<dbReference type="Gene3D" id="1.10.357.10">
    <property type="entry name" value="Tetracycline Repressor, domain 2"/>
    <property type="match status" value="1"/>
</dbReference>
<dbReference type="PRINTS" id="PR00455">
    <property type="entry name" value="HTHTETR"/>
</dbReference>
<dbReference type="InterPro" id="IPR009057">
    <property type="entry name" value="Homeodomain-like_sf"/>
</dbReference>
<dbReference type="KEGG" id="crs:FQB35_05110"/>
<dbReference type="SUPFAM" id="SSF46689">
    <property type="entry name" value="Homeodomain-like"/>
    <property type="match status" value="1"/>
</dbReference>
<keyword evidence="3" id="KW-0804">Transcription</keyword>
<dbReference type="Pfam" id="PF00440">
    <property type="entry name" value="TetR_N"/>
    <property type="match status" value="1"/>
</dbReference>
<evidence type="ECO:0000256" key="4">
    <source>
        <dbReference type="PROSITE-ProRule" id="PRU00335"/>
    </source>
</evidence>
<dbReference type="AlphaFoldDB" id="A0A5C0SDG3"/>